<accession>A0ABW3CPU6</accession>
<feature type="transmembrane region" description="Helical" evidence="1">
    <location>
        <begin position="30"/>
        <end position="47"/>
    </location>
</feature>
<dbReference type="Proteomes" id="UP001597083">
    <property type="component" value="Unassembled WGS sequence"/>
</dbReference>
<sequence length="77" mass="7957">MRLLKQLLPVGVVSVVGGLCVSAVQGNPFLALLFGAVVAVLAVLTYAKVVRWSERRAPVEVAGEDARAGLGRGTLLG</sequence>
<feature type="non-terminal residue" evidence="2">
    <location>
        <position position="77"/>
    </location>
</feature>
<dbReference type="EMBL" id="JBHTIR010003881">
    <property type="protein sequence ID" value="MFD0855957.1"/>
    <property type="molecule type" value="Genomic_DNA"/>
</dbReference>
<gene>
    <name evidence="2" type="ORF">ACFQ07_27205</name>
</gene>
<keyword evidence="3" id="KW-1185">Reference proteome</keyword>
<keyword evidence="1" id="KW-0812">Transmembrane</keyword>
<evidence type="ECO:0000313" key="2">
    <source>
        <dbReference type="EMBL" id="MFD0855957.1"/>
    </source>
</evidence>
<proteinExistence type="predicted"/>
<keyword evidence="1" id="KW-0472">Membrane</keyword>
<comment type="caution">
    <text evidence="2">The sequence shown here is derived from an EMBL/GenBank/DDBJ whole genome shotgun (WGS) entry which is preliminary data.</text>
</comment>
<feature type="transmembrane region" description="Helical" evidence="1">
    <location>
        <begin position="7"/>
        <end position="24"/>
    </location>
</feature>
<keyword evidence="1" id="KW-1133">Transmembrane helix</keyword>
<organism evidence="2 3">
    <name type="scientific">Actinomadura adrarensis</name>
    <dbReference type="NCBI Taxonomy" id="1819600"/>
    <lineage>
        <taxon>Bacteria</taxon>
        <taxon>Bacillati</taxon>
        <taxon>Actinomycetota</taxon>
        <taxon>Actinomycetes</taxon>
        <taxon>Streptosporangiales</taxon>
        <taxon>Thermomonosporaceae</taxon>
        <taxon>Actinomadura</taxon>
    </lineage>
</organism>
<evidence type="ECO:0000256" key="1">
    <source>
        <dbReference type="SAM" id="Phobius"/>
    </source>
</evidence>
<evidence type="ECO:0000313" key="3">
    <source>
        <dbReference type="Proteomes" id="UP001597083"/>
    </source>
</evidence>
<name>A0ABW3CPU6_9ACTN</name>
<protein>
    <submittedName>
        <fullName evidence="2">CPBP family intramembrane glutamate endopeptidase</fullName>
    </submittedName>
</protein>
<reference evidence="3" key="1">
    <citation type="journal article" date="2019" name="Int. J. Syst. Evol. Microbiol.">
        <title>The Global Catalogue of Microorganisms (GCM) 10K type strain sequencing project: providing services to taxonomists for standard genome sequencing and annotation.</title>
        <authorList>
            <consortium name="The Broad Institute Genomics Platform"/>
            <consortium name="The Broad Institute Genome Sequencing Center for Infectious Disease"/>
            <person name="Wu L."/>
            <person name="Ma J."/>
        </authorList>
    </citation>
    <scope>NUCLEOTIDE SEQUENCE [LARGE SCALE GENOMIC DNA]</scope>
    <source>
        <strain evidence="3">JCM 31696</strain>
    </source>
</reference>